<dbReference type="GO" id="GO:0009318">
    <property type="term" value="C:exodeoxyribonuclease VII complex"/>
    <property type="evidence" value="ECO:0007669"/>
    <property type="project" value="UniProtKB-UniRule"/>
</dbReference>
<evidence type="ECO:0000313" key="7">
    <source>
        <dbReference type="EMBL" id="CUS32313.1"/>
    </source>
</evidence>
<evidence type="ECO:0000256" key="5">
    <source>
        <dbReference type="ARBA" id="ARBA00022839"/>
    </source>
</evidence>
<dbReference type="EMBL" id="CZQA01000001">
    <property type="protein sequence ID" value="CUS32313.1"/>
    <property type="molecule type" value="Genomic_DNA"/>
</dbReference>
<evidence type="ECO:0000256" key="6">
    <source>
        <dbReference type="HAMAP-Rule" id="MF_00337"/>
    </source>
</evidence>
<evidence type="ECO:0000256" key="1">
    <source>
        <dbReference type="ARBA" id="ARBA00009998"/>
    </source>
</evidence>
<keyword evidence="4 6" id="KW-0378">Hydrolase</keyword>
<dbReference type="EC" id="3.1.11.6" evidence="6"/>
<keyword evidence="3 6" id="KW-0540">Nuclease</keyword>
<dbReference type="NCBIfam" id="NF002140">
    <property type="entry name" value="PRK00977.1-4"/>
    <property type="match status" value="1"/>
</dbReference>
<dbReference type="GO" id="GO:0005829">
    <property type="term" value="C:cytosol"/>
    <property type="evidence" value="ECO:0007669"/>
    <property type="project" value="TreeGrafter"/>
</dbReference>
<comment type="subcellular location">
    <subcellularLocation>
        <location evidence="6">Cytoplasm</location>
    </subcellularLocation>
</comment>
<protein>
    <recommendedName>
        <fullName evidence="6">Exodeoxyribonuclease 7 small subunit</fullName>
        <ecNumber evidence="6">3.1.11.6</ecNumber>
    </recommendedName>
    <alternativeName>
        <fullName evidence="6">Exodeoxyribonuclease VII small subunit</fullName>
        <shortName evidence="6">Exonuclease VII small subunit</shortName>
    </alternativeName>
</protein>
<comment type="subunit">
    <text evidence="6">Heterooligomer composed of large and small subunits.</text>
</comment>
<dbReference type="InterPro" id="IPR037004">
    <property type="entry name" value="Exonuc_VII_ssu_sf"/>
</dbReference>
<proteinExistence type="inferred from homology"/>
<organism evidence="7 8">
    <name type="scientific">Candidatus Nitrospira nitrosa</name>
    <dbReference type="NCBI Taxonomy" id="1742972"/>
    <lineage>
        <taxon>Bacteria</taxon>
        <taxon>Pseudomonadati</taxon>
        <taxon>Nitrospirota</taxon>
        <taxon>Nitrospiria</taxon>
        <taxon>Nitrospirales</taxon>
        <taxon>Nitrospiraceae</taxon>
        <taxon>Nitrospira</taxon>
    </lineage>
</organism>
<name>A0A0S4L696_9BACT</name>
<dbReference type="Pfam" id="PF02609">
    <property type="entry name" value="Exonuc_VII_S"/>
    <property type="match status" value="1"/>
</dbReference>
<dbReference type="GO" id="GO:0008855">
    <property type="term" value="F:exodeoxyribonuclease VII activity"/>
    <property type="evidence" value="ECO:0007669"/>
    <property type="project" value="UniProtKB-UniRule"/>
</dbReference>
<dbReference type="SUPFAM" id="SSF116842">
    <property type="entry name" value="XseB-like"/>
    <property type="match status" value="1"/>
</dbReference>
<dbReference type="HAMAP" id="MF_00337">
    <property type="entry name" value="Exonuc_7_S"/>
    <property type="match status" value="1"/>
</dbReference>
<evidence type="ECO:0000256" key="4">
    <source>
        <dbReference type="ARBA" id="ARBA00022801"/>
    </source>
</evidence>
<evidence type="ECO:0000256" key="3">
    <source>
        <dbReference type="ARBA" id="ARBA00022722"/>
    </source>
</evidence>
<sequence length="85" mass="9437">MAGVKFEQAMARLEVIVGELEKGDLPLDESLKIFEEGIRLSKSCLKVLEEAERKVEVLVQDKNGKKQLRAFTSDDIDVVGSAEES</sequence>
<keyword evidence="5 6" id="KW-0269">Exonuclease</keyword>
<dbReference type="STRING" id="1742972.COMA1_10565"/>
<accession>A0A0S4L696</accession>
<comment type="similarity">
    <text evidence="1 6">Belongs to the XseB family.</text>
</comment>
<dbReference type="OrthoDB" id="122704at2"/>
<keyword evidence="8" id="KW-1185">Reference proteome</keyword>
<dbReference type="Proteomes" id="UP000199032">
    <property type="component" value="Unassembled WGS sequence"/>
</dbReference>
<dbReference type="GO" id="GO:0006308">
    <property type="term" value="P:DNA catabolic process"/>
    <property type="evidence" value="ECO:0007669"/>
    <property type="project" value="UniProtKB-UniRule"/>
</dbReference>
<dbReference type="InterPro" id="IPR003761">
    <property type="entry name" value="Exonuc_VII_S"/>
</dbReference>
<comment type="function">
    <text evidence="6">Bidirectionally degrades single-stranded DNA into large acid-insoluble oligonucleotides, which are then degraded further into small acid-soluble oligonucleotides.</text>
</comment>
<evidence type="ECO:0000313" key="8">
    <source>
        <dbReference type="Proteomes" id="UP000199032"/>
    </source>
</evidence>
<dbReference type="Gene3D" id="1.10.287.1040">
    <property type="entry name" value="Exonuclease VII, small subunit"/>
    <property type="match status" value="1"/>
</dbReference>
<dbReference type="PANTHER" id="PTHR34137:SF1">
    <property type="entry name" value="EXODEOXYRIBONUCLEASE 7 SMALL SUBUNIT"/>
    <property type="match status" value="1"/>
</dbReference>
<reference evidence="7 8" key="1">
    <citation type="submission" date="2015-10" db="EMBL/GenBank/DDBJ databases">
        <authorList>
            <person name="Gilbert D.G."/>
        </authorList>
    </citation>
    <scope>NUCLEOTIDE SEQUENCE [LARGE SCALE GENOMIC DNA]</scope>
    <source>
        <strain evidence="7">COMA1</strain>
    </source>
</reference>
<dbReference type="RefSeq" id="WP_090743394.1">
    <property type="nucleotide sequence ID" value="NZ_CZQA01000001.1"/>
</dbReference>
<keyword evidence="2 6" id="KW-0963">Cytoplasm</keyword>
<dbReference type="NCBIfam" id="TIGR01280">
    <property type="entry name" value="xseB"/>
    <property type="match status" value="1"/>
</dbReference>
<dbReference type="PANTHER" id="PTHR34137">
    <property type="entry name" value="EXODEOXYRIBONUCLEASE 7 SMALL SUBUNIT"/>
    <property type="match status" value="1"/>
</dbReference>
<comment type="catalytic activity">
    <reaction evidence="6">
        <text>Exonucleolytic cleavage in either 5'- to 3'- or 3'- to 5'-direction to yield nucleoside 5'-phosphates.</text>
        <dbReference type="EC" id="3.1.11.6"/>
    </reaction>
</comment>
<dbReference type="AlphaFoldDB" id="A0A0S4L696"/>
<evidence type="ECO:0000256" key="2">
    <source>
        <dbReference type="ARBA" id="ARBA00022490"/>
    </source>
</evidence>
<gene>
    <name evidence="6 7" type="primary">xseB</name>
    <name evidence="7" type="ORF">COMA1_10565</name>
</gene>